<dbReference type="PRINTS" id="PR00300">
    <property type="entry name" value="CLPPROTEASEA"/>
</dbReference>
<dbReference type="AlphaFoldDB" id="A0A836FE92"/>
<keyword evidence="4" id="KW-0812">Transmembrane</keyword>
<dbReference type="PROSITE" id="PS50297">
    <property type="entry name" value="ANK_REP_REGION"/>
    <property type="match status" value="2"/>
</dbReference>
<dbReference type="Pfam" id="PF12796">
    <property type="entry name" value="Ank_2"/>
    <property type="match status" value="1"/>
</dbReference>
<dbReference type="InterPro" id="IPR003593">
    <property type="entry name" value="AAA+_ATPase"/>
</dbReference>
<dbReference type="SMART" id="SM00382">
    <property type="entry name" value="AAA"/>
    <property type="match status" value="1"/>
</dbReference>
<evidence type="ECO:0000256" key="4">
    <source>
        <dbReference type="SAM" id="Phobius"/>
    </source>
</evidence>
<dbReference type="OrthoDB" id="47330at2759"/>
<feature type="transmembrane region" description="Helical" evidence="4">
    <location>
        <begin position="221"/>
        <end position="240"/>
    </location>
</feature>
<dbReference type="Gene3D" id="1.10.8.60">
    <property type="match status" value="1"/>
</dbReference>
<dbReference type="SMART" id="SM01086">
    <property type="entry name" value="ClpB_D2-small"/>
    <property type="match status" value="1"/>
</dbReference>
<feature type="domain" description="AAA+ ATPase" evidence="5">
    <location>
        <begin position="450"/>
        <end position="600"/>
    </location>
</feature>
<dbReference type="CDD" id="cd19499">
    <property type="entry name" value="RecA-like_ClpB_Hsp104-like"/>
    <property type="match status" value="1"/>
</dbReference>
<evidence type="ECO:0000259" key="5">
    <source>
        <dbReference type="SMART" id="SM00382"/>
    </source>
</evidence>
<dbReference type="GO" id="GO:0034605">
    <property type="term" value="P:cellular response to heat"/>
    <property type="evidence" value="ECO:0007669"/>
    <property type="project" value="TreeGrafter"/>
</dbReference>
<dbReference type="Pfam" id="PF10431">
    <property type="entry name" value="ClpB_D2-small"/>
    <property type="match status" value="1"/>
</dbReference>
<dbReference type="Gene3D" id="3.40.50.300">
    <property type="entry name" value="P-loop containing nucleotide triphosphate hydrolases"/>
    <property type="match status" value="1"/>
</dbReference>
<dbReference type="InterPro" id="IPR003959">
    <property type="entry name" value="ATPase_AAA_core"/>
</dbReference>
<keyword evidence="3" id="KW-0040">ANK repeat</keyword>
<feature type="transmembrane region" description="Helical" evidence="4">
    <location>
        <begin position="34"/>
        <end position="51"/>
    </location>
</feature>
<dbReference type="InterPro" id="IPR019489">
    <property type="entry name" value="Clp_ATPase_C"/>
</dbReference>
<dbReference type="SUPFAM" id="SSF48403">
    <property type="entry name" value="Ankyrin repeat"/>
    <property type="match status" value="1"/>
</dbReference>
<dbReference type="GO" id="GO:0005739">
    <property type="term" value="C:mitochondrion"/>
    <property type="evidence" value="ECO:0007669"/>
    <property type="project" value="TreeGrafter"/>
</dbReference>
<keyword evidence="2" id="KW-0067">ATP-binding</keyword>
<proteinExistence type="predicted"/>
<name>A0A836FE92_9HYME</name>
<feature type="repeat" description="ANK" evidence="3">
    <location>
        <begin position="273"/>
        <end position="305"/>
    </location>
</feature>
<feature type="non-terminal residue" evidence="7">
    <location>
        <position position="793"/>
    </location>
</feature>
<organism evidence="7 8">
    <name type="scientific">Acromyrmex heyeri</name>
    <dbReference type="NCBI Taxonomy" id="230685"/>
    <lineage>
        <taxon>Eukaryota</taxon>
        <taxon>Metazoa</taxon>
        <taxon>Ecdysozoa</taxon>
        <taxon>Arthropoda</taxon>
        <taxon>Hexapoda</taxon>
        <taxon>Insecta</taxon>
        <taxon>Pterygota</taxon>
        <taxon>Neoptera</taxon>
        <taxon>Endopterygota</taxon>
        <taxon>Hymenoptera</taxon>
        <taxon>Apocrita</taxon>
        <taxon>Aculeata</taxon>
        <taxon>Formicoidea</taxon>
        <taxon>Formicidae</taxon>
        <taxon>Myrmicinae</taxon>
        <taxon>Acromyrmex</taxon>
    </lineage>
</organism>
<dbReference type="GO" id="GO:0005524">
    <property type="term" value="F:ATP binding"/>
    <property type="evidence" value="ECO:0007669"/>
    <property type="project" value="UniProtKB-KW"/>
</dbReference>
<feature type="repeat" description="ANK" evidence="3">
    <location>
        <begin position="342"/>
        <end position="374"/>
    </location>
</feature>
<evidence type="ECO:0000256" key="1">
    <source>
        <dbReference type="ARBA" id="ARBA00022741"/>
    </source>
</evidence>
<dbReference type="GO" id="GO:0016887">
    <property type="term" value="F:ATP hydrolysis activity"/>
    <property type="evidence" value="ECO:0007669"/>
    <property type="project" value="InterPro"/>
</dbReference>
<dbReference type="SMART" id="SM00248">
    <property type="entry name" value="ANK"/>
    <property type="match status" value="3"/>
</dbReference>
<dbReference type="InterPro" id="IPR027417">
    <property type="entry name" value="P-loop_NTPase"/>
</dbReference>
<dbReference type="Gene3D" id="1.25.40.20">
    <property type="entry name" value="Ankyrin repeat-containing domain"/>
    <property type="match status" value="1"/>
</dbReference>
<dbReference type="PANTHER" id="PTHR11638:SF93">
    <property type="entry name" value="MITOCHONDRIAL DISAGGREGASE"/>
    <property type="match status" value="1"/>
</dbReference>
<dbReference type="Pfam" id="PF07724">
    <property type="entry name" value="AAA_2"/>
    <property type="match status" value="1"/>
</dbReference>
<dbReference type="InterPro" id="IPR002110">
    <property type="entry name" value="Ankyrin_rpt"/>
</dbReference>
<keyword evidence="8" id="KW-1185">Reference proteome</keyword>
<keyword evidence="4" id="KW-0472">Membrane</keyword>
<reference evidence="7 8" key="1">
    <citation type="submission" date="2020-02" db="EMBL/GenBank/DDBJ databases">
        <title>Relaxed selection underlies rapid genomic changes in the transitions from sociality to social parasitism in ants.</title>
        <authorList>
            <person name="Bi X."/>
        </authorList>
    </citation>
    <scope>NUCLEOTIDE SEQUENCE [LARGE SCALE GENOMIC DNA]</scope>
    <source>
        <strain evidence="7">BGI-DK2014b</strain>
        <tissue evidence="7">Whole body</tissue>
    </source>
</reference>
<protein>
    <submittedName>
        <fullName evidence="7">CLPB protein</fullName>
    </submittedName>
</protein>
<sequence>TCIDVVSMFTNIPTDLVLKSIEHRWNLIENKTSIPFHEFKAIMIIINIYIFKFDKKIFRQIFDMPMGSPPDKVEKVLELFNSYHERLRFTVDFGINFLDIKLMRQEGRIIFDIYKKPTNSGKNMLRLCILKLCHAMKGTGRSERLLSQIYFKNNNRFNDVMCCDCRRGYAQHSSSLASPIYTLNRLLDRISFDFPATLPTATKEKYDEYGNKRGRRRYKHLGIFLGSLGFVVAFCDTSHFKEKRFFRSVQYGNISELKRSIADGIDVNIRHPLGWTALQTAAINQKEDIIKILLDNGADVNAGDNFVNVYRTAMEKGLHSLDVLTKREEEFSDRLNNRATFQGFTALHYAVLSNSETCVKALLDGGANPTIENEAGHRAVEYAKETEMKEMLIKHAIKYDEIVKEKEAEERRRFPLEQRLKQHIVGQEGSISIVASTIRRKENGWIDEEHPLVFLFLGSSGIGKTELAKQLAAYIHRNKSDSFIRLDMSEYQGKHEVAKLIGAPPGYVGHDDGGQLTKLLKKYPSAVVLFDEVDKAHPDVLTVLLQLFDEGRLTDGKGKTIECKNAIFIMTSNLGSEEIAEHAIQLRAEAERLLNHRLANTTDENQEPEHIEISRNFKDQVVCKMKKYKRYFKTCRKLYNKIILQVRPILKNHFRRDEFLGRINEIVYFLPFSRTELIELVARELKTWAKRAKERHMIELKWDREVLSVLADGYDVHYGARSIKYEVERRVVNQLAAAHERGELGKGCCVLLKAKWHENGASITLSVQKKGSEKFVDIAETDKLTKNISLKFL</sequence>
<dbReference type="Proteomes" id="UP000670152">
    <property type="component" value="Unassembled WGS sequence"/>
</dbReference>
<dbReference type="EMBL" id="JAANIB010000386">
    <property type="protein sequence ID" value="KAG5345600.1"/>
    <property type="molecule type" value="Genomic_DNA"/>
</dbReference>
<evidence type="ECO:0000256" key="3">
    <source>
        <dbReference type="PROSITE-ProRule" id="PRU00023"/>
    </source>
</evidence>
<evidence type="ECO:0000313" key="7">
    <source>
        <dbReference type="EMBL" id="KAG5345600.1"/>
    </source>
</evidence>
<feature type="domain" description="Clp ATPase C-terminal" evidence="6">
    <location>
        <begin position="672"/>
        <end position="764"/>
    </location>
</feature>
<evidence type="ECO:0000313" key="8">
    <source>
        <dbReference type="Proteomes" id="UP000670152"/>
    </source>
</evidence>
<dbReference type="SUPFAM" id="SSF52540">
    <property type="entry name" value="P-loop containing nucleoside triphosphate hydrolases"/>
    <property type="match status" value="1"/>
</dbReference>
<dbReference type="PROSITE" id="PS50088">
    <property type="entry name" value="ANK_REPEAT"/>
    <property type="match status" value="2"/>
</dbReference>
<keyword evidence="4" id="KW-1133">Transmembrane helix</keyword>
<dbReference type="InterPro" id="IPR050130">
    <property type="entry name" value="ClpA_ClpB"/>
</dbReference>
<dbReference type="InterPro" id="IPR001270">
    <property type="entry name" value="ClpA/B"/>
</dbReference>
<evidence type="ECO:0000259" key="6">
    <source>
        <dbReference type="SMART" id="SM01086"/>
    </source>
</evidence>
<feature type="non-terminal residue" evidence="7">
    <location>
        <position position="1"/>
    </location>
</feature>
<gene>
    <name evidence="7" type="primary">Clpb</name>
    <name evidence="7" type="ORF">G6Z77_0008964</name>
</gene>
<dbReference type="InterPro" id="IPR036770">
    <property type="entry name" value="Ankyrin_rpt-contain_sf"/>
</dbReference>
<accession>A0A836FE92</accession>
<dbReference type="PANTHER" id="PTHR11638">
    <property type="entry name" value="ATP-DEPENDENT CLP PROTEASE"/>
    <property type="match status" value="1"/>
</dbReference>
<evidence type="ECO:0000256" key="2">
    <source>
        <dbReference type="ARBA" id="ARBA00022840"/>
    </source>
</evidence>
<comment type="caution">
    <text evidence="7">The sequence shown here is derived from an EMBL/GenBank/DDBJ whole genome shotgun (WGS) entry which is preliminary data.</text>
</comment>
<keyword evidence="1" id="KW-0547">Nucleotide-binding</keyword>